<comment type="caution">
    <text evidence="1">The sequence shown here is derived from an EMBL/GenBank/DDBJ whole genome shotgun (WGS) entry which is preliminary data.</text>
</comment>
<accession>A0A380L674</accession>
<dbReference type="InterPro" id="IPR036291">
    <property type="entry name" value="NAD(P)-bd_dom_sf"/>
</dbReference>
<keyword evidence="2" id="KW-1185">Reference proteome</keyword>
<sequence length="137" mass="16194">MLNYPQELEIASESLCKHWAKVNRQSLKIVCSPYLYSSRLLEDYFYRLFDKVQKGTTAHVEKHPNEIANFINSEDLVELISKIFDSWNEQTEILNIYNPFEITFQHVAQKLEELAFYKSKIVIDSKSPELCLYHSTR</sequence>
<evidence type="ECO:0000313" key="1">
    <source>
        <dbReference type="EMBL" id="SUN80881.1"/>
    </source>
</evidence>
<protein>
    <submittedName>
        <fullName evidence="1">Membrane protein</fullName>
    </submittedName>
</protein>
<gene>
    <name evidence="1" type="ORF">NCTC11063_01605</name>
</gene>
<dbReference type="EMBL" id="UHFT01000001">
    <property type="protein sequence ID" value="SUN80881.1"/>
    <property type="molecule type" value="Genomic_DNA"/>
</dbReference>
<dbReference type="Proteomes" id="UP000255236">
    <property type="component" value="Unassembled WGS sequence"/>
</dbReference>
<dbReference type="Gene3D" id="3.40.50.720">
    <property type="entry name" value="NAD(P)-binding Rossmann-like Domain"/>
    <property type="match status" value="1"/>
</dbReference>
<dbReference type="AlphaFoldDB" id="A0A380L674"/>
<evidence type="ECO:0000313" key="2">
    <source>
        <dbReference type="Proteomes" id="UP000255236"/>
    </source>
</evidence>
<name>A0A380L674_9STRE</name>
<dbReference type="SUPFAM" id="SSF51735">
    <property type="entry name" value="NAD(P)-binding Rossmann-fold domains"/>
    <property type="match status" value="1"/>
</dbReference>
<dbReference type="RefSeq" id="WP_115263490.1">
    <property type="nucleotide sequence ID" value="NZ_UHFT01000001.1"/>
</dbReference>
<organism evidence="1 2">
    <name type="scientific">Streptococcus milleri</name>
    <dbReference type="NCBI Taxonomy" id="33040"/>
    <lineage>
        <taxon>Bacteria</taxon>
        <taxon>Bacillati</taxon>
        <taxon>Bacillota</taxon>
        <taxon>Bacilli</taxon>
        <taxon>Lactobacillales</taxon>
        <taxon>Streptococcaceae</taxon>
        <taxon>Streptococcus</taxon>
    </lineage>
</organism>
<reference evidence="1" key="1">
    <citation type="submission" date="2018-06" db="EMBL/GenBank/DDBJ databases">
        <authorList>
            <consortium name="Pathogen Informatics"/>
            <person name="Doyle S."/>
        </authorList>
    </citation>
    <scope>NUCLEOTIDE SEQUENCE [LARGE SCALE GENOMIC DNA]</scope>
    <source>
        <strain evidence="1">NCTC11063</strain>
    </source>
</reference>
<proteinExistence type="predicted"/>